<dbReference type="PROSITE" id="PS00598">
    <property type="entry name" value="CHROMO_1"/>
    <property type="match status" value="1"/>
</dbReference>
<dbReference type="EMBL" id="JPKZ01002210">
    <property type="protein sequence ID" value="KHN77965.1"/>
    <property type="molecule type" value="Genomic_DNA"/>
</dbReference>
<dbReference type="OrthoDB" id="5843976at2759"/>
<evidence type="ECO:0000313" key="5">
    <source>
        <dbReference type="EMBL" id="KHN77965.1"/>
    </source>
</evidence>
<proteinExistence type="predicted"/>
<evidence type="ECO:0000256" key="1">
    <source>
        <dbReference type="ARBA" id="ARBA00004123"/>
    </source>
</evidence>
<dbReference type="Pfam" id="PF01393">
    <property type="entry name" value="Chromo_shadow"/>
    <property type="match status" value="1"/>
</dbReference>
<gene>
    <name evidence="5" type="primary">Su(var)205</name>
    <name evidence="5" type="ORF">Tcan_07644</name>
    <name evidence="6" type="ORF">TCNE_LOCUS14436</name>
</gene>
<protein>
    <submittedName>
        <fullName evidence="5">Heterochromatin protein 1</fullName>
    </submittedName>
</protein>
<dbReference type="InterPro" id="IPR017984">
    <property type="entry name" value="Chromo_dom_subgr"/>
</dbReference>
<evidence type="ECO:0000313" key="6">
    <source>
        <dbReference type="EMBL" id="VDM45757.1"/>
    </source>
</evidence>
<evidence type="ECO:0000256" key="3">
    <source>
        <dbReference type="SAM" id="MobiDB-lite"/>
    </source>
</evidence>
<dbReference type="InterPro" id="IPR016197">
    <property type="entry name" value="Chromo-like_dom_sf"/>
</dbReference>
<dbReference type="PRINTS" id="PR00504">
    <property type="entry name" value="CHROMODOMAIN"/>
</dbReference>
<dbReference type="SMART" id="SM00298">
    <property type="entry name" value="CHROMO"/>
    <property type="match status" value="1"/>
</dbReference>
<name>A0A0B2VAE5_TOXCA</name>
<dbReference type="GO" id="GO:0000792">
    <property type="term" value="C:heterochromatin"/>
    <property type="evidence" value="ECO:0007669"/>
    <property type="project" value="UniProtKB-ARBA"/>
</dbReference>
<dbReference type="STRING" id="6265.A0A0B2VAE5"/>
<feature type="domain" description="Chromo" evidence="4">
    <location>
        <begin position="20"/>
        <end position="71"/>
    </location>
</feature>
<evidence type="ECO:0000313" key="7">
    <source>
        <dbReference type="Proteomes" id="UP000031036"/>
    </source>
</evidence>
<reference evidence="6" key="2">
    <citation type="submission" date="2018-11" db="EMBL/GenBank/DDBJ databases">
        <authorList>
            <consortium name="Pathogen Informatics"/>
        </authorList>
    </citation>
    <scope>NUCLEOTIDE SEQUENCE [LARGE SCALE GENOMIC DNA]</scope>
</reference>
<feature type="compositionally biased region" description="Low complexity" evidence="3">
    <location>
        <begin position="129"/>
        <end position="138"/>
    </location>
</feature>
<reference evidence="5 7" key="1">
    <citation type="submission" date="2014-11" db="EMBL/GenBank/DDBJ databases">
        <title>Genetic blueprint of the zoonotic pathogen Toxocara canis.</title>
        <authorList>
            <person name="Zhu X.-Q."/>
            <person name="Korhonen P.K."/>
            <person name="Cai H."/>
            <person name="Young N.D."/>
            <person name="Nejsum P."/>
            <person name="von Samson-Himmelstjerna G."/>
            <person name="Boag P.R."/>
            <person name="Tan P."/>
            <person name="Li Q."/>
            <person name="Min J."/>
            <person name="Yang Y."/>
            <person name="Wang X."/>
            <person name="Fang X."/>
            <person name="Hall R.S."/>
            <person name="Hofmann A."/>
            <person name="Sternberg P.W."/>
            <person name="Jex A.R."/>
            <person name="Gasser R.B."/>
        </authorList>
    </citation>
    <scope>NUCLEOTIDE SEQUENCE [LARGE SCALE GENOMIC DNA]</scope>
    <source>
        <strain evidence="5">PN_DK_2014</strain>
    </source>
</reference>
<keyword evidence="7" id="KW-1185">Reference proteome</keyword>
<evidence type="ECO:0000259" key="4">
    <source>
        <dbReference type="PROSITE" id="PS50013"/>
    </source>
</evidence>
<dbReference type="InterPro" id="IPR023779">
    <property type="entry name" value="Chromodomain_CS"/>
</dbReference>
<feature type="compositionally biased region" description="Low complexity" evidence="3">
    <location>
        <begin position="108"/>
        <end position="120"/>
    </location>
</feature>
<dbReference type="SUPFAM" id="SSF54160">
    <property type="entry name" value="Chromo domain-like"/>
    <property type="match status" value="2"/>
</dbReference>
<dbReference type="InterPro" id="IPR051219">
    <property type="entry name" value="Heterochromatin_chromo-domain"/>
</dbReference>
<dbReference type="Gene3D" id="2.40.50.40">
    <property type="match status" value="2"/>
</dbReference>
<dbReference type="AlphaFoldDB" id="A0A0B2VAE5"/>
<dbReference type="GO" id="GO:0005634">
    <property type="term" value="C:nucleus"/>
    <property type="evidence" value="ECO:0007669"/>
    <property type="project" value="UniProtKB-SubCell"/>
</dbReference>
<dbReference type="CDD" id="cd00034">
    <property type="entry name" value="CSD"/>
    <property type="match status" value="1"/>
</dbReference>
<dbReference type="Proteomes" id="UP000031036">
    <property type="component" value="Unassembled WGS sequence"/>
</dbReference>
<keyword evidence="2" id="KW-0539">Nucleus</keyword>
<comment type="subcellular location">
    <subcellularLocation>
        <location evidence="1">Nucleus</location>
    </subcellularLocation>
</comment>
<accession>A0A0B2VAE5</accession>
<organism evidence="5 7">
    <name type="scientific">Toxocara canis</name>
    <name type="common">Canine roundworm</name>
    <dbReference type="NCBI Taxonomy" id="6265"/>
    <lineage>
        <taxon>Eukaryota</taxon>
        <taxon>Metazoa</taxon>
        <taxon>Ecdysozoa</taxon>
        <taxon>Nematoda</taxon>
        <taxon>Chromadorea</taxon>
        <taxon>Rhabditida</taxon>
        <taxon>Spirurina</taxon>
        <taxon>Ascaridomorpha</taxon>
        <taxon>Ascaridoidea</taxon>
        <taxon>Toxocaridae</taxon>
        <taxon>Toxocara</taxon>
    </lineage>
</organism>
<dbReference type="Pfam" id="PF00385">
    <property type="entry name" value="Chromo"/>
    <property type="match status" value="1"/>
</dbReference>
<dbReference type="PANTHER" id="PTHR22812">
    <property type="entry name" value="CHROMOBOX PROTEIN"/>
    <property type="match status" value="1"/>
</dbReference>
<dbReference type="PROSITE" id="PS50013">
    <property type="entry name" value="CHROMO_2"/>
    <property type="match status" value="1"/>
</dbReference>
<sequence>MEESDGHTSEVNDEGDEEEFVVERVLAERYNPAKKCMEYLLKWQGYGDEDNTWEPEDNLECVALIEEFRKRAKNGDCATADPARPKASTSLPKKASGLVHITETNVESQSLKQRLRQSSSPALSSCTPEISDAESTSSESEDEASERVKRCYPSAGETGMEKGWLPEVIITAHAAESNFPASFVVKYQHKKKFERVPQEICKRMWPQLVIAFYERLVNNSVGGEYL</sequence>
<dbReference type="InterPro" id="IPR000953">
    <property type="entry name" value="Chromo/chromo_shadow_dom"/>
</dbReference>
<dbReference type="EMBL" id="UYWY01022250">
    <property type="protein sequence ID" value="VDM45757.1"/>
    <property type="molecule type" value="Genomic_DNA"/>
</dbReference>
<evidence type="ECO:0000256" key="2">
    <source>
        <dbReference type="ARBA" id="ARBA00023242"/>
    </source>
</evidence>
<feature type="region of interest" description="Disordered" evidence="3">
    <location>
        <begin position="75"/>
        <end position="149"/>
    </location>
</feature>
<dbReference type="InterPro" id="IPR008251">
    <property type="entry name" value="Chromo_shadow_dom"/>
</dbReference>
<dbReference type="InterPro" id="IPR023780">
    <property type="entry name" value="Chromo_domain"/>
</dbReference>